<feature type="transmembrane region" description="Helical" evidence="11">
    <location>
        <begin position="20"/>
        <end position="39"/>
    </location>
</feature>
<evidence type="ECO:0000259" key="12">
    <source>
        <dbReference type="Pfam" id="PF00999"/>
    </source>
</evidence>
<dbReference type="PANTHER" id="PTHR32468">
    <property type="entry name" value="CATION/H + ANTIPORTER"/>
    <property type="match status" value="1"/>
</dbReference>
<evidence type="ECO:0000256" key="4">
    <source>
        <dbReference type="ARBA" id="ARBA00022692"/>
    </source>
</evidence>
<comment type="subcellular location">
    <subcellularLocation>
        <location evidence="1">Membrane</location>
        <topology evidence="1">Multi-pass membrane protein</topology>
    </subcellularLocation>
</comment>
<feature type="region of interest" description="Disordered" evidence="10">
    <location>
        <begin position="798"/>
        <end position="819"/>
    </location>
</feature>
<evidence type="ECO:0000256" key="7">
    <source>
        <dbReference type="ARBA" id="ARBA00023065"/>
    </source>
</evidence>
<dbReference type="GO" id="GO:0006813">
    <property type="term" value="P:potassium ion transport"/>
    <property type="evidence" value="ECO:0007669"/>
    <property type="project" value="UniProtKB-KW"/>
</dbReference>
<keyword evidence="7" id="KW-0406">Ion transport</keyword>
<dbReference type="GO" id="GO:1902600">
    <property type="term" value="P:proton transmembrane transport"/>
    <property type="evidence" value="ECO:0007669"/>
    <property type="project" value="InterPro"/>
</dbReference>
<dbReference type="OMA" id="RMSENEG"/>
<dbReference type="GO" id="GO:0012505">
    <property type="term" value="C:endomembrane system"/>
    <property type="evidence" value="ECO:0007669"/>
    <property type="project" value="TreeGrafter"/>
</dbReference>
<evidence type="ECO:0000256" key="11">
    <source>
        <dbReference type="SAM" id="Phobius"/>
    </source>
</evidence>
<reference evidence="15 16" key="1">
    <citation type="journal article" date="2012" name="Nat. Biotechnol.">
        <title>Draft genome sequence of pigeonpea (Cajanus cajan), an orphan legume crop of resource-poor farmers.</title>
        <authorList>
            <person name="Varshney R.K."/>
            <person name="Chen W."/>
            <person name="Li Y."/>
            <person name="Bharti A.K."/>
            <person name="Saxena R.K."/>
            <person name="Schlueter J.A."/>
            <person name="Donoghue M.T."/>
            <person name="Azam S."/>
            <person name="Fan G."/>
            <person name="Whaley A.M."/>
            <person name="Farmer A.D."/>
            <person name="Sheridan J."/>
            <person name="Iwata A."/>
            <person name="Tuteja R."/>
            <person name="Penmetsa R.V."/>
            <person name="Wu W."/>
            <person name="Upadhyaya H.D."/>
            <person name="Yang S.P."/>
            <person name="Shah T."/>
            <person name="Saxena K.B."/>
            <person name="Michael T."/>
            <person name="McCombie W.R."/>
            <person name="Yang B."/>
            <person name="Zhang G."/>
            <person name="Yang H."/>
            <person name="Wang J."/>
            <person name="Spillane C."/>
            <person name="Cook D.R."/>
            <person name="May G.D."/>
            <person name="Xu X."/>
            <person name="Jackson S.A."/>
        </authorList>
    </citation>
    <scope>NUCLEOTIDE SEQUENCE [LARGE SCALE GENOMIC DNA]</scope>
    <source>
        <strain evidence="16">cv. Asha</strain>
    </source>
</reference>
<comment type="similarity">
    <text evidence="9">Belongs to the monovalent cation:proton antiporter 2 (CPA2) transporter (TC 2.A.37) family. CHX (TC 2.A.37.4) subfamily.</text>
</comment>
<dbReference type="Pfam" id="PF23259">
    <property type="entry name" value="CHX17_C"/>
    <property type="match status" value="1"/>
</dbReference>
<dbReference type="InterPro" id="IPR038770">
    <property type="entry name" value="Na+/solute_symporter_sf"/>
</dbReference>
<dbReference type="InterPro" id="IPR006153">
    <property type="entry name" value="Cation/H_exchanger_TM"/>
</dbReference>
<feature type="transmembrane region" description="Helical" evidence="11">
    <location>
        <begin position="331"/>
        <end position="355"/>
    </location>
</feature>
<feature type="transmembrane region" description="Helical" evidence="11">
    <location>
        <begin position="147"/>
        <end position="168"/>
    </location>
</feature>
<protein>
    <submittedName>
        <fullName evidence="15">K(+)/H(+) antiporter 13</fullName>
    </submittedName>
</protein>
<feature type="domain" description="Cation/H(+) antiporter C-terminal" evidence="14">
    <location>
        <begin position="612"/>
        <end position="774"/>
    </location>
</feature>
<feature type="transmembrane region" description="Helical" evidence="11">
    <location>
        <begin position="250"/>
        <end position="280"/>
    </location>
</feature>
<evidence type="ECO:0000259" key="13">
    <source>
        <dbReference type="Pfam" id="PF23256"/>
    </source>
</evidence>
<sequence length="819" mass="89878">MITTDGVWHKENPLHYSLPLFIVQVMLVVIVTRLFVFILKPFRQPRVISEILGGILLGPSLLGKNKTFAEQVFPKRSVILIETMSNVGILFFMFLVGVGMDTSALSRIGKKAVAIAVVGMVLPFALGSLFATFFIQLSKEEHRSPSYILFLGVVLSVTAFPVLARILAELKLINTEIGNVALSSAIVNDIISWVLLAISVTMVENDKPSVSVLLVSLTSAAFVALNVFAVRPLILWTIRRTPEGEPFSDFFICMILSGLMISGLITDVIGTHALFGAFVFGLAIPNGPLGLTLVERLEDFMSILLLPLFFASSGLKTDLGLLKGFGIWSELLTLVGLSCIGKIVGTIAVAVYYQMSVRDGVVLGLLMNTKGIIEVIVLNIGKEQKVLSEESFASMVIITIIMTGIIVPGITAIYKPSRGIISYKRRTIQASHRDAEFRVLVCIHTPKNVPTMINLLDATNPSKTSPICIYVLHLTELTGHASALLIVHNQNARKSDQTPYNRPQAVSDHIINAFEIYEQNSSNISVQPLTAISPYSSMHEDVCNLAQDKRVAFIILPFHKQQTVDGGMEATNMPFRNVNRNVLAKAPCSVGILVDRGLTVSNHLRPDQKSHHVAVLFFGGPDDREALSYGWRMSENEGIFLSVMRFVNGEEVNHDHSGHTDEPGVLTVETDKDTQKQLDEKLIEWFRTSHLDDDSVVYFEKMVSNGEQTMAAIRSMDDIHDLFIIGKGRGMTSPLTAGLTDWSECPELGAIGDLLASADFSATASVLIVQQYVGVELEEDGLGAPGPDNTVMTNEEYVTQNDHPSTPPREHNLLNEERL</sequence>
<keyword evidence="3" id="KW-0633">Potassium transport</keyword>
<evidence type="ECO:0000259" key="14">
    <source>
        <dbReference type="Pfam" id="PF23259"/>
    </source>
</evidence>
<dbReference type="Pfam" id="PF23256">
    <property type="entry name" value="CHX17_2nd"/>
    <property type="match status" value="1"/>
</dbReference>
<gene>
    <name evidence="15" type="ORF">KK1_024215</name>
</gene>
<dbReference type="PANTHER" id="PTHR32468:SF26">
    <property type="entry name" value="CATION_H(+) ANTIPORTER 15"/>
    <property type="match status" value="1"/>
</dbReference>
<keyword evidence="16" id="KW-1185">Reference proteome</keyword>
<dbReference type="InterPro" id="IPR057290">
    <property type="entry name" value="CHX17_C"/>
</dbReference>
<dbReference type="Proteomes" id="UP000075243">
    <property type="component" value="Chromosome 5"/>
</dbReference>
<keyword evidence="2" id="KW-0813">Transport</keyword>
<dbReference type="EMBL" id="CM003607">
    <property type="protein sequence ID" value="KYP67860.1"/>
    <property type="molecule type" value="Genomic_DNA"/>
</dbReference>
<dbReference type="Gramene" id="C.cajan_23528.t">
    <property type="protein sequence ID" value="C.cajan_23528.t"/>
    <property type="gene ID" value="C.cajan_23528"/>
</dbReference>
<evidence type="ECO:0000256" key="1">
    <source>
        <dbReference type="ARBA" id="ARBA00004141"/>
    </source>
</evidence>
<feature type="transmembrane region" description="Helical" evidence="11">
    <location>
        <begin position="180"/>
        <end position="203"/>
    </location>
</feature>
<keyword evidence="4 11" id="KW-0812">Transmembrane</keyword>
<accession>A0A151TLF3</accession>
<keyword evidence="8 11" id="KW-0472">Membrane</keyword>
<keyword evidence="5" id="KW-0630">Potassium</keyword>
<feature type="transmembrane region" description="Helical" evidence="11">
    <location>
        <begin position="112"/>
        <end position="135"/>
    </location>
</feature>
<organism evidence="15 16">
    <name type="scientific">Cajanus cajan</name>
    <name type="common">Pigeon pea</name>
    <name type="synonym">Cajanus indicus</name>
    <dbReference type="NCBI Taxonomy" id="3821"/>
    <lineage>
        <taxon>Eukaryota</taxon>
        <taxon>Viridiplantae</taxon>
        <taxon>Streptophyta</taxon>
        <taxon>Embryophyta</taxon>
        <taxon>Tracheophyta</taxon>
        <taxon>Spermatophyta</taxon>
        <taxon>Magnoliopsida</taxon>
        <taxon>eudicotyledons</taxon>
        <taxon>Gunneridae</taxon>
        <taxon>Pentapetalae</taxon>
        <taxon>rosids</taxon>
        <taxon>fabids</taxon>
        <taxon>Fabales</taxon>
        <taxon>Fabaceae</taxon>
        <taxon>Papilionoideae</taxon>
        <taxon>50 kb inversion clade</taxon>
        <taxon>NPAAA clade</taxon>
        <taxon>indigoferoid/millettioid clade</taxon>
        <taxon>Phaseoleae</taxon>
        <taxon>Cajanus</taxon>
    </lineage>
</organism>
<dbReference type="GO" id="GO:0015297">
    <property type="term" value="F:antiporter activity"/>
    <property type="evidence" value="ECO:0007669"/>
    <property type="project" value="InterPro"/>
</dbReference>
<dbReference type="InterPro" id="IPR050794">
    <property type="entry name" value="CPA2_transporter"/>
</dbReference>
<feature type="domain" description="Cation/H(+) antiporter central" evidence="13">
    <location>
        <begin position="468"/>
        <end position="599"/>
    </location>
</feature>
<proteinExistence type="inferred from homology"/>
<feature type="compositionally biased region" description="Basic and acidic residues" evidence="10">
    <location>
        <begin position="808"/>
        <end position="819"/>
    </location>
</feature>
<dbReference type="GO" id="GO:0006885">
    <property type="term" value="P:regulation of pH"/>
    <property type="evidence" value="ECO:0007669"/>
    <property type="project" value="TreeGrafter"/>
</dbReference>
<feature type="transmembrane region" description="Helical" evidence="11">
    <location>
        <begin position="300"/>
        <end position="319"/>
    </location>
</feature>
<evidence type="ECO:0000256" key="3">
    <source>
        <dbReference type="ARBA" id="ARBA00022538"/>
    </source>
</evidence>
<dbReference type="AlphaFoldDB" id="A0A151TLF3"/>
<evidence type="ECO:0000256" key="9">
    <source>
        <dbReference type="ARBA" id="ARBA00038341"/>
    </source>
</evidence>
<evidence type="ECO:0000256" key="5">
    <source>
        <dbReference type="ARBA" id="ARBA00022958"/>
    </source>
</evidence>
<keyword evidence="6 11" id="KW-1133">Transmembrane helix</keyword>
<evidence type="ECO:0000256" key="8">
    <source>
        <dbReference type="ARBA" id="ARBA00023136"/>
    </source>
</evidence>
<feature type="transmembrane region" description="Helical" evidence="11">
    <location>
        <begin position="209"/>
        <end position="229"/>
    </location>
</feature>
<feature type="transmembrane region" description="Helical" evidence="11">
    <location>
        <begin position="83"/>
        <end position="100"/>
    </location>
</feature>
<evidence type="ECO:0000256" key="2">
    <source>
        <dbReference type="ARBA" id="ARBA00022448"/>
    </source>
</evidence>
<evidence type="ECO:0000313" key="15">
    <source>
        <dbReference type="EMBL" id="KYP67860.1"/>
    </source>
</evidence>
<feature type="transmembrane region" description="Helical" evidence="11">
    <location>
        <begin position="392"/>
        <end position="414"/>
    </location>
</feature>
<evidence type="ECO:0000313" key="16">
    <source>
        <dbReference type="Proteomes" id="UP000075243"/>
    </source>
</evidence>
<dbReference type="InterPro" id="IPR057291">
    <property type="entry name" value="CHX17_2nd"/>
</dbReference>
<feature type="domain" description="Cation/H+ exchanger transmembrane" evidence="12">
    <location>
        <begin position="31"/>
        <end position="411"/>
    </location>
</feature>
<evidence type="ECO:0000256" key="6">
    <source>
        <dbReference type="ARBA" id="ARBA00022989"/>
    </source>
</evidence>
<feature type="transmembrane region" description="Helical" evidence="11">
    <location>
        <begin position="46"/>
        <end position="63"/>
    </location>
</feature>
<name>A0A151TLF3_CAJCA</name>
<dbReference type="GO" id="GO:0016020">
    <property type="term" value="C:membrane"/>
    <property type="evidence" value="ECO:0007669"/>
    <property type="project" value="UniProtKB-SubCell"/>
</dbReference>
<dbReference type="Pfam" id="PF00999">
    <property type="entry name" value="Na_H_Exchanger"/>
    <property type="match status" value="1"/>
</dbReference>
<dbReference type="Gene3D" id="1.20.1530.20">
    <property type="match status" value="1"/>
</dbReference>
<evidence type="ECO:0000256" key="10">
    <source>
        <dbReference type="SAM" id="MobiDB-lite"/>
    </source>
</evidence>